<dbReference type="Gene3D" id="3.90.550.10">
    <property type="entry name" value="Spore Coat Polysaccharide Biosynthesis Protein SpsA, Chain A"/>
    <property type="match status" value="1"/>
</dbReference>
<dbReference type="InterPro" id="IPR003329">
    <property type="entry name" value="Cytidylyl_trans"/>
</dbReference>
<keyword evidence="1" id="KW-0548">Nucleotidyltransferase</keyword>
<dbReference type="InterPro" id="IPR029044">
    <property type="entry name" value="Nucleotide-diphossugar_trans"/>
</dbReference>
<dbReference type="EMBL" id="CP117811">
    <property type="protein sequence ID" value="WDE95975.1"/>
    <property type="molecule type" value="Genomic_DNA"/>
</dbReference>
<keyword evidence="1" id="KW-0808">Transferase</keyword>
<dbReference type="PANTHER" id="PTHR21485:SF3">
    <property type="entry name" value="N-ACYLNEURAMINATE CYTIDYLYLTRANSFERASE"/>
    <property type="match status" value="1"/>
</dbReference>
<evidence type="ECO:0000313" key="1">
    <source>
        <dbReference type="EMBL" id="WDE95975.1"/>
    </source>
</evidence>
<accession>A0ABY7VPA3</accession>
<dbReference type="PANTHER" id="PTHR21485">
    <property type="entry name" value="HAD SUPERFAMILY MEMBERS CMAS AND KDSC"/>
    <property type="match status" value="1"/>
</dbReference>
<reference evidence="1 2" key="1">
    <citation type="submission" date="2023-02" db="EMBL/GenBank/DDBJ databases">
        <title>Genome sequence of Lentisphaera profundi SAORIC-696.</title>
        <authorList>
            <person name="Kim e."/>
            <person name="Cho J.-C."/>
            <person name="Choi A."/>
            <person name="Kang I."/>
        </authorList>
    </citation>
    <scope>NUCLEOTIDE SEQUENCE [LARGE SCALE GENOMIC DNA]</scope>
    <source>
        <strain evidence="1 2">SAORIC-696</strain>
    </source>
</reference>
<sequence length="225" mass="25126">MNIVAIIPARGGSKGIPGKNIIDFCGKPLINWTIEAALGSNIITRTIVSTDDMKIASVSGECGAEVIMRPDALSGDISSSEVALLHVLEELKSKENYQPDLVVFLQCTSPLTIPEDIDGTIRALLEKKADTALAVTDFHYYLWEENNNEVLGINHDKSVRLMRQEKEPQYLETGAVYVMNYSGFINYKHRFFGKTVIYKTPPERCFEIDDAHDLIIAESIFKNNN</sequence>
<proteinExistence type="predicted"/>
<gene>
    <name evidence="1" type="ORF">PQO03_09640</name>
</gene>
<protein>
    <submittedName>
        <fullName evidence="1">Acylneuraminate cytidylyltransferase family protein</fullName>
    </submittedName>
</protein>
<dbReference type="CDD" id="cd02513">
    <property type="entry name" value="CMP-NeuAc_Synthase"/>
    <property type="match status" value="1"/>
</dbReference>
<name>A0ABY7VPA3_9BACT</name>
<evidence type="ECO:0000313" key="2">
    <source>
        <dbReference type="Proteomes" id="UP001214250"/>
    </source>
</evidence>
<dbReference type="GO" id="GO:0016779">
    <property type="term" value="F:nucleotidyltransferase activity"/>
    <property type="evidence" value="ECO:0007669"/>
    <property type="project" value="UniProtKB-KW"/>
</dbReference>
<dbReference type="RefSeq" id="WP_274149906.1">
    <property type="nucleotide sequence ID" value="NZ_CP117811.1"/>
</dbReference>
<organism evidence="1 2">
    <name type="scientific">Lentisphaera profundi</name>
    <dbReference type="NCBI Taxonomy" id="1658616"/>
    <lineage>
        <taxon>Bacteria</taxon>
        <taxon>Pseudomonadati</taxon>
        <taxon>Lentisphaerota</taxon>
        <taxon>Lentisphaeria</taxon>
        <taxon>Lentisphaerales</taxon>
        <taxon>Lentisphaeraceae</taxon>
        <taxon>Lentisphaera</taxon>
    </lineage>
</organism>
<keyword evidence="2" id="KW-1185">Reference proteome</keyword>
<dbReference type="Proteomes" id="UP001214250">
    <property type="component" value="Chromosome 1"/>
</dbReference>
<dbReference type="Pfam" id="PF02348">
    <property type="entry name" value="CTP_transf_3"/>
    <property type="match status" value="1"/>
</dbReference>
<dbReference type="InterPro" id="IPR050793">
    <property type="entry name" value="CMP-NeuNAc_synthase"/>
</dbReference>
<dbReference type="SUPFAM" id="SSF53448">
    <property type="entry name" value="Nucleotide-diphospho-sugar transferases"/>
    <property type="match status" value="1"/>
</dbReference>